<accession>A0AAW1CJ82</accession>
<dbReference type="Proteomes" id="UP001461498">
    <property type="component" value="Unassembled WGS sequence"/>
</dbReference>
<sequence length="115" mass="13546">MQRQLENEFVSKQELENLKNIQDQQLERVKLEAINASETKISMKLSEINELIKRQMQEQSRVERARTNNEISLKQKFDYISNILQSELSSIQAALRGIYLKFCTLKQEQPVSNFL</sequence>
<keyword evidence="1" id="KW-0175">Coiled coil</keyword>
<dbReference type="AlphaFoldDB" id="A0AAW1CJ82"/>
<dbReference type="EMBL" id="JAPXFL010000012">
    <property type="protein sequence ID" value="KAK9498457.1"/>
    <property type="molecule type" value="Genomic_DNA"/>
</dbReference>
<comment type="caution">
    <text evidence="2">The sequence shown here is derived from an EMBL/GenBank/DDBJ whole genome shotgun (WGS) entry which is preliminary data.</text>
</comment>
<evidence type="ECO:0000313" key="3">
    <source>
        <dbReference type="Proteomes" id="UP001461498"/>
    </source>
</evidence>
<keyword evidence="3" id="KW-1185">Reference proteome</keyword>
<gene>
    <name evidence="2" type="ORF">O3M35_003092</name>
</gene>
<organism evidence="2 3">
    <name type="scientific">Rhynocoris fuscipes</name>
    <dbReference type="NCBI Taxonomy" id="488301"/>
    <lineage>
        <taxon>Eukaryota</taxon>
        <taxon>Metazoa</taxon>
        <taxon>Ecdysozoa</taxon>
        <taxon>Arthropoda</taxon>
        <taxon>Hexapoda</taxon>
        <taxon>Insecta</taxon>
        <taxon>Pterygota</taxon>
        <taxon>Neoptera</taxon>
        <taxon>Paraneoptera</taxon>
        <taxon>Hemiptera</taxon>
        <taxon>Heteroptera</taxon>
        <taxon>Panheteroptera</taxon>
        <taxon>Cimicomorpha</taxon>
        <taxon>Reduviidae</taxon>
        <taxon>Harpactorinae</taxon>
        <taxon>Harpactorini</taxon>
        <taxon>Rhynocoris</taxon>
    </lineage>
</organism>
<reference evidence="2 3" key="1">
    <citation type="submission" date="2022-12" db="EMBL/GenBank/DDBJ databases">
        <title>Chromosome-level genome assembly of true bugs.</title>
        <authorList>
            <person name="Ma L."/>
            <person name="Li H."/>
        </authorList>
    </citation>
    <scope>NUCLEOTIDE SEQUENCE [LARGE SCALE GENOMIC DNA]</scope>
    <source>
        <strain evidence="2">Lab_2022b</strain>
    </source>
</reference>
<name>A0AAW1CJ82_9HEMI</name>
<protein>
    <submittedName>
        <fullName evidence="2">Uncharacterized protein</fullName>
    </submittedName>
</protein>
<feature type="coiled-coil region" evidence="1">
    <location>
        <begin position="12"/>
        <end position="68"/>
    </location>
</feature>
<proteinExistence type="predicted"/>
<evidence type="ECO:0000256" key="1">
    <source>
        <dbReference type="SAM" id="Coils"/>
    </source>
</evidence>
<evidence type="ECO:0000313" key="2">
    <source>
        <dbReference type="EMBL" id="KAK9498457.1"/>
    </source>
</evidence>